<dbReference type="EnsemblProtists" id="PYU1_T006874">
    <property type="protein sequence ID" value="PYU1_T006874"/>
    <property type="gene ID" value="PYU1_G006860"/>
</dbReference>
<proteinExistence type="predicted"/>
<dbReference type="eggNOG" id="KOG3379">
    <property type="taxonomic scope" value="Eukaryota"/>
</dbReference>
<name>K3WPI2_GLOUD</name>
<sequence length="173" mass="19607">MTALRELVAKRNVRSILFRFSRATAANVFRSSVALQILRALKIHGFRLGYIGEQWTDKLSKRDSEIGSTFDFVQYGKERTILVTEQGIRDNDASEFRKMATAVINISANAPDQPAQQLTKLTRDLLSFDNCLDMSGRCFGPYRVQFSQIFYESSLSFALVNLKPIVPACWQNA</sequence>
<reference evidence="1" key="3">
    <citation type="submission" date="2015-02" db="UniProtKB">
        <authorList>
            <consortium name="EnsemblProtists"/>
        </authorList>
    </citation>
    <scope>IDENTIFICATION</scope>
    <source>
        <strain evidence="1">DAOM BR144</strain>
    </source>
</reference>
<dbReference type="EMBL" id="GL376635">
    <property type="status" value="NOT_ANNOTATED_CDS"/>
    <property type="molecule type" value="Genomic_DNA"/>
</dbReference>
<reference evidence="2" key="1">
    <citation type="journal article" date="2010" name="Genome Biol.">
        <title>Genome sequence of the necrotrophic plant pathogen Pythium ultimum reveals original pathogenicity mechanisms and effector repertoire.</title>
        <authorList>
            <person name="Levesque C.A."/>
            <person name="Brouwer H."/>
            <person name="Cano L."/>
            <person name="Hamilton J.P."/>
            <person name="Holt C."/>
            <person name="Huitema E."/>
            <person name="Raffaele S."/>
            <person name="Robideau G.P."/>
            <person name="Thines M."/>
            <person name="Win J."/>
            <person name="Zerillo M.M."/>
            <person name="Beakes G.W."/>
            <person name="Boore J.L."/>
            <person name="Busam D."/>
            <person name="Dumas B."/>
            <person name="Ferriera S."/>
            <person name="Fuerstenberg S.I."/>
            <person name="Gachon C.M."/>
            <person name="Gaulin E."/>
            <person name="Govers F."/>
            <person name="Grenville-Briggs L."/>
            <person name="Horner N."/>
            <person name="Hostetler J."/>
            <person name="Jiang R.H."/>
            <person name="Johnson J."/>
            <person name="Krajaejun T."/>
            <person name="Lin H."/>
            <person name="Meijer H.J."/>
            <person name="Moore B."/>
            <person name="Morris P."/>
            <person name="Phuntmart V."/>
            <person name="Puiu D."/>
            <person name="Shetty J."/>
            <person name="Stajich J.E."/>
            <person name="Tripathy S."/>
            <person name="Wawra S."/>
            <person name="van West P."/>
            <person name="Whitty B.R."/>
            <person name="Coutinho P.M."/>
            <person name="Henrissat B."/>
            <person name="Martin F."/>
            <person name="Thomas P.D."/>
            <person name="Tyler B.M."/>
            <person name="De Vries R.P."/>
            <person name="Kamoun S."/>
            <person name="Yandell M."/>
            <person name="Tisserat N."/>
            <person name="Buell C.R."/>
        </authorList>
    </citation>
    <scope>NUCLEOTIDE SEQUENCE</scope>
    <source>
        <strain evidence="2">DAOM:BR144</strain>
    </source>
</reference>
<dbReference type="STRING" id="431595.K3WPI2"/>
<dbReference type="HOGENOM" id="CLU_1550642_0_0_1"/>
<organism evidence="1 2">
    <name type="scientific">Globisporangium ultimum (strain ATCC 200006 / CBS 805.95 / DAOM BR144)</name>
    <name type="common">Pythium ultimum</name>
    <dbReference type="NCBI Taxonomy" id="431595"/>
    <lineage>
        <taxon>Eukaryota</taxon>
        <taxon>Sar</taxon>
        <taxon>Stramenopiles</taxon>
        <taxon>Oomycota</taxon>
        <taxon>Peronosporomycetes</taxon>
        <taxon>Pythiales</taxon>
        <taxon>Pythiaceae</taxon>
        <taxon>Globisporangium</taxon>
    </lineage>
</organism>
<evidence type="ECO:0000313" key="2">
    <source>
        <dbReference type="Proteomes" id="UP000019132"/>
    </source>
</evidence>
<protein>
    <submittedName>
        <fullName evidence="1">Uncharacterized protein</fullName>
    </submittedName>
</protein>
<dbReference type="AlphaFoldDB" id="K3WPI2"/>
<dbReference type="VEuPathDB" id="FungiDB:PYU1_G006860"/>
<keyword evidence="2" id="KW-1185">Reference proteome</keyword>
<evidence type="ECO:0000313" key="1">
    <source>
        <dbReference type="EnsemblProtists" id="PYU1_T006874"/>
    </source>
</evidence>
<dbReference type="Proteomes" id="UP000019132">
    <property type="component" value="Unassembled WGS sequence"/>
</dbReference>
<accession>K3WPI2</accession>
<dbReference type="InParanoid" id="K3WPI2"/>
<reference evidence="2" key="2">
    <citation type="submission" date="2010-04" db="EMBL/GenBank/DDBJ databases">
        <authorList>
            <person name="Buell R."/>
            <person name="Hamilton J."/>
            <person name="Hostetler J."/>
        </authorList>
    </citation>
    <scope>NUCLEOTIDE SEQUENCE [LARGE SCALE GENOMIC DNA]</scope>
    <source>
        <strain evidence="2">DAOM:BR144</strain>
    </source>
</reference>